<dbReference type="InterPro" id="IPR001646">
    <property type="entry name" value="5peptide_repeat"/>
</dbReference>
<proteinExistence type="predicted"/>
<dbReference type="OrthoDB" id="2536801at2"/>
<dbReference type="KEGG" id="pkb:B4V02_20750"/>
<gene>
    <name evidence="1" type="ORF">B4V02_20750</name>
</gene>
<name>A0A222WSI7_9BACL</name>
<dbReference type="InterPro" id="IPR051082">
    <property type="entry name" value="Pentapeptide-BTB/POZ_domain"/>
</dbReference>
<sequence length="427" mass="47834">MEKQTDVLGQQQGTLLQAWSLIRQEWALKCRATQGSRLQHIVEHFRTFCQFARQKQLEGPKGNIGYITYSMLRTTWLEQKPVYLVEATDALWMLDAEPIASEYDAGWVFSYWTHLREQLLAEALKQQISLSGLELEQIMLEAAGYLHTMIVSLIRQAMKQAVALPEFQALDREETFEIRVGEYMDHSVSVYREDHKPMDANVIKSWLEEKEEGAYSYQTLTQVDLSGGDYSSLDFRYTAFRQIRMEHSRLHSCILAGTVWQGTQLDGTDFSYSLLHGVDFSGCSLQEAILDAVSGNSEYGGSGAWLDWEPLGWDGVNFTGASLQEASFQHAQLQGAVFQDSSLQRALFIGADLTDTCFVGADITGASFTDACLVRADFTGAKINRVSFTEEQLSQAIGLAVEAPPPSHPRLKAIQATDTVSKGDRIH</sequence>
<dbReference type="STRING" id="172713.GCA_001705305_03276"/>
<dbReference type="Pfam" id="PF00805">
    <property type="entry name" value="Pentapeptide"/>
    <property type="match status" value="2"/>
</dbReference>
<dbReference type="Proteomes" id="UP000214666">
    <property type="component" value="Chromosome"/>
</dbReference>
<dbReference type="PANTHER" id="PTHR14136:SF17">
    <property type="entry name" value="BTB_POZ DOMAIN-CONTAINING PROTEIN KCTD9"/>
    <property type="match status" value="1"/>
</dbReference>
<protein>
    <recommendedName>
        <fullName evidence="3">Low-complexity protein</fullName>
    </recommendedName>
</protein>
<evidence type="ECO:0000313" key="2">
    <source>
        <dbReference type="Proteomes" id="UP000214666"/>
    </source>
</evidence>
<reference evidence="1 2" key="1">
    <citation type="submission" date="2017-03" db="EMBL/GenBank/DDBJ databases">
        <title>Complete genome sequence of Paenibacillus Kribbensis producing bioflocculants.</title>
        <authorList>
            <person name="Lee H.-G."/>
            <person name="Oh H.-M."/>
        </authorList>
    </citation>
    <scope>NUCLEOTIDE SEQUENCE [LARGE SCALE GENOMIC DNA]</scope>
    <source>
        <strain evidence="1 2">AM49</strain>
    </source>
</reference>
<keyword evidence="2" id="KW-1185">Reference proteome</keyword>
<dbReference type="EMBL" id="CP020028">
    <property type="protein sequence ID" value="ASR48955.1"/>
    <property type="molecule type" value="Genomic_DNA"/>
</dbReference>
<evidence type="ECO:0000313" key="1">
    <source>
        <dbReference type="EMBL" id="ASR48955.1"/>
    </source>
</evidence>
<organism evidence="1 2">
    <name type="scientific">Paenibacillus kribbensis</name>
    <dbReference type="NCBI Taxonomy" id="172713"/>
    <lineage>
        <taxon>Bacteria</taxon>
        <taxon>Bacillati</taxon>
        <taxon>Bacillota</taxon>
        <taxon>Bacilli</taxon>
        <taxon>Bacillales</taxon>
        <taxon>Paenibacillaceae</taxon>
        <taxon>Paenibacillus</taxon>
    </lineage>
</organism>
<dbReference type="SUPFAM" id="SSF141571">
    <property type="entry name" value="Pentapeptide repeat-like"/>
    <property type="match status" value="1"/>
</dbReference>
<dbReference type="RefSeq" id="WP_094156231.1">
    <property type="nucleotide sequence ID" value="NZ_CP020028.1"/>
</dbReference>
<evidence type="ECO:0008006" key="3">
    <source>
        <dbReference type="Google" id="ProtNLM"/>
    </source>
</evidence>
<dbReference type="Gene3D" id="2.160.20.80">
    <property type="entry name" value="E3 ubiquitin-protein ligase SopA"/>
    <property type="match status" value="1"/>
</dbReference>
<dbReference type="AlphaFoldDB" id="A0A222WSI7"/>
<dbReference type="PANTHER" id="PTHR14136">
    <property type="entry name" value="BTB_POZ DOMAIN-CONTAINING PROTEIN KCTD9"/>
    <property type="match status" value="1"/>
</dbReference>
<accession>A0A222WSI7</accession>